<keyword evidence="2" id="KW-1185">Reference proteome</keyword>
<accession>V5R605</accession>
<evidence type="ECO:0000313" key="1">
    <source>
        <dbReference type="EMBL" id="AHB30105.1"/>
    </source>
</evidence>
<evidence type="ECO:0000313" key="2">
    <source>
        <dbReference type="Proteomes" id="UP000018630"/>
    </source>
</evidence>
<protein>
    <submittedName>
        <fullName evidence="1">Uncharacterized protein</fullName>
    </submittedName>
</protein>
<dbReference type="Proteomes" id="UP000018630">
    <property type="component" value="Segment"/>
</dbReference>
<sequence length="40" mass="4385">MAWKYIACAAIRSRSNGLLLVAWLVLFVLSSTLDSIPFAS</sequence>
<dbReference type="EMBL" id="KF856712">
    <property type="protein sequence ID" value="AHB30105.1"/>
    <property type="molecule type" value="Genomic_DNA"/>
</dbReference>
<dbReference type="GeneID" id="17778690"/>
<gene>
    <name evidence="1" type="ORF">phiIBBPAA2_0005A</name>
</gene>
<reference evidence="1 2" key="1">
    <citation type="journal article" date="2014" name="Genome Announc.">
        <title>Complete Genome Sequence of the Pseudomonas aeruginosa Bacteriophage phiIBB-PAA2.</title>
        <authorList>
            <person name="Pires D.P."/>
            <person name="Kropinski A.M."/>
            <person name="Azeredo J."/>
            <person name="Sillankorva S."/>
        </authorList>
    </citation>
    <scope>NUCLEOTIDE SEQUENCE [LARGE SCALE GENOMIC DNA]</scope>
    <source>
        <strain evidence="1">PhiIBB-PAA2</strain>
    </source>
</reference>
<proteinExistence type="predicted"/>
<name>V5R605_9CAUD</name>
<dbReference type="KEGG" id="vg:17778690"/>
<organism evidence="1 2">
    <name type="scientific">Pseudomonas phage phiIBB-PAA2</name>
    <dbReference type="NCBI Taxonomy" id="1429758"/>
    <lineage>
        <taxon>Viruses</taxon>
        <taxon>Duplodnaviria</taxon>
        <taxon>Heunggongvirae</taxon>
        <taxon>Uroviricota</taxon>
        <taxon>Caudoviricetes</taxon>
        <taxon>Bruynoghevirus</taxon>
        <taxon>Bruynoghevirus PAA2</taxon>
    </lineage>
</organism>
<dbReference type="RefSeq" id="YP_008857806.1">
    <property type="nucleotide sequence ID" value="NC_022971.1"/>
</dbReference>